<dbReference type="PROSITE" id="PS51318">
    <property type="entry name" value="TAT"/>
    <property type="match status" value="1"/>
</dbReference>
<feature type="compositionally biased region" description="Polar residues" evidence="1">
    <location>
        <begin position="379"/>
        <end position="399"/>
    </location>
</feature>
<dbReference type="AlphaFoldDB" id="A0ABD5YUE1"/>
<proteinExistence type="predicted"/>
<dbReference type="Proteomes" id="UP001596417">
    <property type="component" value="Unassembled WGS sequence"/>
</dbReference>
<feature type="compositionally biased region" description="Basic and acidic residues" evidence="1">
    <location>
        <begin position="1"/>
        <end position="15"/>
    </location>
</feature>
<comment type="caution">
    <text evidence="2">The sequence shown here is derived from an EMBL/GenBank/DDBJ whole genome shotgun (WGS) entry which is preliminary data.</text>
</comment>
<name>A0ABD5YUE1_9EURY</name>
<dbReference type="RefSeq" id="WP_264556585.1">
    <property type="nucleotide sequence ID" value="NZ_CP109981.1"/>
</dbReference>
<dbReference type="GeneID" id="76202237"/>
<keyword evidence="3" id="KW-1185">Reference proteome</keyword>
<evidence type="ECO:0000313" key="2">
    <source>
        <dbReference type="EMBL" id="MFC7192547.1"/>
    </source>
</evidence>
<dbReference type="EMBL" id="JBHTAX010000005">
    <property type="protein sequence ID" value="MFC7192547.1"/>
    <property type="molecule type" value="Genomic_DNA"/>
</dbReference>
<evidence type="ECO:0000256" key="1">
    <source>
        <dbReference type="SAM" id="MobiDB-lite"/>
    </source>
</evidence>
<feature type="region of interest" description="Disordered" evidence="1">
    <location>
        <begin position="1"/>
        <end position="38"/>
    </location>
</feature>
<feature type="compositionally biased region" description="Low complexity" evidence="1">
    <location>
        <begin position="329"/>
        <end position="340"/>
    </location>
</feature>
<sequence length="418" mass="44381">MVRDYHPDEKKKDNHTGNSGENNRTNERSTDNQEQASNAHFGRRSLLKAGAAAGLGIVGTTSLTELAAASIDKSSNGKYDVWKITGKEVYDLSDGEKLSNILVDQTADGATLTIRSQNKSKWAVRNIGFLGVGQDGEGSSSFQFQVSTPSGGHGLIENIWANGKARDGQSASQLGGIYIRPSHEGHIDIRHTYIEGFGNNAVYASAVGKDGGNAGSVTLKNCYHRDNTVSQFRIGSPKSIVRNCVGVVNDPDGKRGQYPSDGSYNARCVWGKHFRNQRIENSSFYLSPNDVNPDTVFEARYIDDRSEGEQAVVNAIGCNVNANAPQLQSSTSNATVNTTSLGKNPTVAVIGGGGVPLSPKMAASGNRSMPPELPGADGGNNSKNSTPSKADGGNSSNDSTEIKTECPKAQPQRQSTEN</sequence>
<organism evidence="2 3">
    <name type="scientific">Halocatena marina</name>
    <dbReference type="NCBI Taxonomy" id="2934937"/>
    <lineage>
        <taxon>Archaea</taxon>
        <taxon>Methanobacteriati</taxon>
        <taxon>Methanobacteriota</taxon>
        <taxon>Stenosarchaea group</taxon>
        <taxon>Halobacteria</taxon>
        <taxon>Halobacteriales</taxon>
        <taxon>Natronomonadaceae</taxon>
        <taxon>Halocatena</taxon>
    </lineage>
</organism>
<gene>
    <name evidence="2" type="ORF">ACFQL7_23875</name>
</gene>
<protein>
    <submittedName>
        <fullName evidence="2">Uncharacterized protein</fullName>
    </submittedName>
</protein>
<feature type="region of interest" description="Disordered" evidence="1">
    <location>
        <begin position="358"/>
        <end position="418"/>
    </location>
</feature>
<accession>A0ABD5YUE1</accession>
<feature type="region of interest" description="Disordered" evidence="1">
    <location>
        <begin position="325"/>
        <end position="346"/>
    </location>
</feature>
<dbReference type="InterPro" id="IPR006311">
    <property type="entry name" value="TAT_signal"/>
</dbReference>
<reference evidence="2 3" key="1">
    <citation type="journal article" date="2019" name="Int. J. Syst. Evol. Microbiol.">
        <title>The Global Catalogue of Microorganisms (GCM) 10K type strain sequencing project: providing services to taxonomists for standard genome sequencing and annotation.</title>
        <authorList>
            <consortium name="The Broad Institute Genomics Platform"/>
            <consortium name="The Broad Institute Genome Sequencing Center for Infectious Disease"/>
            <person name="Wu L."/>
            <person name="Ma J."/>
        </authorList>
    </citation>
    <scope>NUCLEOTIDE SEQUENCE [LARGE SCALE GENOMIC DNA]</scope>
    <source>
        <strain evidence="2 3">RDMS1</strain>
    </source>
</reference>
<evidence type="ECO:0000313" key="3">
    <source>
        <dbReference type="Proteomes" id="UP001596417"/>
    </source>
</evidence>